<feature type="short sequence motif" description="Q motif" evidence="6">
    <location>
        <begin position="15"/>
        <end position="43"/>
    </location>
</feature>
<evidence type="ECO:0000259" key="9">
    <source>
        <dbReference type="PROSITE" id="PS51192"/>
    </source>
</evidence>
<name>A0ABX9K7G9_9BACT</name>
<dbReference type="PROSITE" id="PS51195">
    <property type="entry name" value="Q_MOTIF"/>
    <property type="match status" value="1"/>
</dbReference>
<dbReference type="CDD" id="cd18787">
    <property type="entry name" value="SF2_C_DEAD"/>
    <property type="match status" value="1"/>
</dbReference>
<dbReference type="PROSITE" id="PS51194">
    <property type="entry name" value="HELICASE_CTER"/>
    <property type="match status" value="1"/>
</dbReference>
<keyword evidence="3 7" id="KW-0347">Helicase</keyword>
<keyword evidence="1 7" id="KW-0547">Nucleotide-binding</keyword>
<reference evidence="12 13" key="1">
    <citation type="submission" date="2018-08" db="EMBL/GenBank/DDBJ databases">
        <title>Genomic Encyclopedia of Archaeal and Bacterial Type Strains, Phase II (KMG-II): from individual species to whole genera.</title>
        <authorList>
            <person name="Goeker M."/>
        </authorList>
    </citation>
    <scope>NUCLEOTIDE SEQUENCE [LARGE SCALE GENOMIC DNA]</scope>
    <source>
        <strain evidence="12 13">DSM 2261</strain>
    </source>
</reference>
<feature type="compositionally biased region" description="Basic and acidic residues" evidence="8">
    <location>
        <begin position="404"/>
        <end position="414"/>
    </location>
</feature>
<evidence type="ECO:0000256" key="4">
    <source>
        <dbReference type="ARBA" id="ARBA00022840"/>
    </source>
</evidence>
<feature type="compositionally biased region" description="Basic residues" evidence="8">
    <location>
        <begin position="420"/>
        <end position="431"/>
    </location>
</feature>
<sequence>MVLKGRAWYPRCVSDTFDQLGLSPESLDAVRRARFERPTPIQAQAIPPALAGRDVIGCAATGTGKTAAYVLPLVERFAGRKGTLGLVLAPTRELVQQISGPVDFFGGPRGVTHAVVIGGEDMEAQAEALKRRPTLVLATPGRLVDLLGSRVAAFPQLEALVLDEADRMLDMGFQPQLEAILAALPRRRQTLLFSATLGPDVSRFAREELNRPVRVEVTRSGTPAERAEQRLYVVKPEEKSALLLTLLARDEATALIFAASKERADKVHKALERAGYRCGVLHADRTQSQRTQTMKAFREGTYRCLVATDIAARGLDVEDVGHVINYDLPHAPEDYVHRIGRTARASASGVASTFVTAKDRLMTERIEQIMRAGIPRATVPREDPVFQAEWERHQAAQRDPGPPQKDHGVSKRDSGQAPGRHAKSHGRTPRK</sequence>
<dbReference type="SMART" id="SM00487">
    <property type="entry name" value="DEXDc"/>
    <property type="match status" value="1"/>
</dbReference>
<dbReference type="PROSITE" id="PS00039">
    <property type="entry name" value="DEAD_ATP_HELICASE"/>
    <property type="match status" value="1"/>
</dbReference>
<dbReference type="Pfam" id="PF00270">
    <property type="entry name" value="DEAD"/>
    <property type="match status" value="1"/>
</dbReference>
<feature type="domain" description="Helicase C-terminal" evidence="10">
    <location>
        <begin position="226"/>
        <end position="386"/>
    </location>
</feature>
<evidence type="ECO:0000256" key="2">
    <source>
        <dbReference type="ARBA" id="ARBA00022801"/>
    </source>
</evidence>
<feature type="region of interest" description="Disordered" evidence="8">
    <location>
        <begin position="388"/>
        <end position="431"/>
    </location>
</feature>
<comment type="similarity">
    <text evidence="5 7">Belongs to the DEAD box helicase family.</text>
</comment>
<dbReference type="GO" id="GO:0004386">
    <property type="term" value="F:helicase activity"/>
    <property type="evidence" value="ECO:0007669"/>
    <property type="project" value="UniProtKB-KW"/>
</dbReference>
<dbReference type="InterPro" id="IPR001650">
    <property type="entry name" value="Helicase_C-like"/>
</dbReference>
<dbReference type="CDD" id="cd00268">
    <property type="entry name" value="DEADc"/>
    <property type="match status" value="1"/>
</dbReference>
<evidence type="ECO:0000259" key="10">
    <source>
        <dbReference type="PROSITE" id="PS51194"/>
    </source>
</evidence>
<keyword evidence="13" id="KW-1185">Reference proteome</keyword>
<evidence type="ECO:0000256" key="1">
    <source>
        <dbReference type="ARBA" id="ARBA00022741"/>
    </source>
</evidence>
<dbReference type="SUPFAM" id="SSF52540">
    <property type="entry name" value="P-loop containing nucleoside triphosphate hydrolases"/>
    <property type="match status" value="1"/>
</dbReference>
<dbReference type="InterPro" id="IPR000629">
    <property type="entry name" value="RNA-helicase_DEAD-box_CS"/>
</dbReference>
<protein>
    <submittedName>
        <fullName evidence="12">ATP-dependent RNA helicase RhlE</fullName>
    </submittedName>
</protein>
<keyword evidence="4 7" id="KW-0067">ATP-binding</keyword>
<evidence type="ECO:0000313" key="12">
    <source>
        <dbReference type="EMBL" id="REG34782.1"/>
    </source>
</evidence>
<keyword evidence="2 7" id="KW-0378">Hydrolase</keyword>
<dbReference type="InterPro" id="IPR044742">
    <property type="entry name" value="DEAD/DEAH_RhlB"/>
</dbReference>
<evidence type="ECO:0000256" key="3">
    <source>
        <dbReference type="ARBA" id="ARBA00022806"/>
    </source>
</evidence>
<feature type="domain" description="DEAD-box RNA helicase Q" evidence="11">
    <location>
        <begin position="15"/>
        <end position="43"/>
    </location>
</feature>
<organism evidence="12 13">
    <name type="scientific">Archangium gephyra</name>
    <dbReference type="NCBI Taxonomy" id="48"/>
    <lineage>
        <taxon>Bacteria</taxon>
        <taxon>Pseudomonadati</taxon>
        <taxon>Myxococcota</taxon>
        <taxon>Myxococcia</taxon>
        <taxon>Myxococcales</taxon>
        <taxon>Cystobacterineae</taxon>
        <taxon>Archangiaceae</taxon>
        <taxon>Archangium</taxon>
    </lineage>
</organism>
<dbReference type="Proteomes" id="UP000256345">
    <property type="component" value="Unassembled WGS sequence"/>
</dbReference>
<dbReference type="InterPro" id="IPR050079">
    <property type="entry name" value="DEAD_box_RNA_helicase"/>
</dbReference>
<proteinExistence type="inferred from homology"/>
<gene>
    <name evidence="12" type="ORF">ATI61_103693</name>
</gene>
<dbReference type="InterPro" id="IPR011545">
    <property type="entry name" value="DEAD/DEAH_box_helicase_dom"/>
</dbReference>
<evidence type="ECO:0000256" key="5">
    <source>
        <dbReference type="ARBA" id="ARBA00038437"/>
    </source>
</evidence>
<dbReference type="PROSITE" id="PS51192">
    <property type="entry name" value="HELICASE_ATP_BIND_1"/>
    <property type="match status" value="1"/>
</dbReference>
<dbReference type="Gene3D" id="3.40.50.300">
    <property type="entry name" value="P-loop containing nucleotide triphosphate hydrolases"/>
    <property type="match status" value="2"/>
</dbReference>
<evidence type="ECO:0000256" key="8">
    <source>
        <dbReference type="SAM" id="MobiDB-lite"/>
    </source>
</evidence>
<dbReference type="SMART" id="SM00490">
    <property type="entry name" value="HELICc"/>
    <property type="match status" value="1"/>
</dbReference>
<accession>A0ABX9K7G9</accession>
<dbReference type="PANTHER" id="PTHR47959">
    <property type="entry name" value="ATP-DEPENDENT RNA HELICASE RHLE-RELATED"/>
    <property type="match status" value="1"/>
</dbReference>
<evidence type="ECO:0000313" key="13">
    <source>
        <dbReference type="Proteomes" id="UP000256345"/>
    </source>
</evidence>
<dbReference type="EMBL" id="QUMU01000003">
    <property type="protein sequence ID" value="REG34782.1"/>
    <property type="molecule type" value="Genomic_DNA"/>
</dbReference>
<dbReference type="PANTHER" id="PTHR47959:SF1">
    <property type="entry name" value="ATP-DEPENDENT RNA HELICASE DBPA"/>
    <property type="match status" value="1"/>
</dbReference>
<dbReference type="InterPro" id="IPR027417">
    <property type="entry name" value="P-loop_NTPase"/>
</dbReference>
<evidence type="ECO:0000256" key="7">
    <source>
        <dbReference type="RuleBase" id="RU000492"/>
    </source>
</evidence>
<dbReference type="Pfam" id="PF00271">
    <property type="entry name" value="Helicase_C"/>
    <property type="match status" value="1"/>
</dbReference>
<evidence type="ECO:0000256" key="6">
    <source>
        <dbReference type="PROSITE-ProRule" id="PRU00552"/>
    </source>
</evidence>
<comment type="caution">
    <text evidence="12">The sequence shown here is derived from an EMBL/GenBank/DDBJ whole genome shotgun (WGS) entry which is preliminary data.</text>
</comment>
<dbReference type="InterPro" id="IPR014014">
    <property type="entry name" value="RNA_helicase_DEAD_Q_motif"/>
</dbReference>
<evidence type="ECO:0000259" key="11">
    <source>
        <dbReference type="PROSITE" id="PS51195"/>
    </source>
</evidence>
<dbReference type="InterPro" id="IPR014001">
    <property type="entry name" value="Helicase_ATP-bd"/>
</dbReference>
<feature type="domain" description="Helicase ATP-binding" evidence="9">
    <location>
        <begin position="46"/>
        <end position="215"/>
    </location>
</feature>